<sequence length="838" mass="91416">MRQSTMAGVAVGLALMPALLAGFAGPTSAIGPPDDPPPATARSLVVEPKEVTLHGRWDTGQLLISATDRDGVVHDLTESAAIEVEDPDVVAVGPRGELTPRANGRTSLIARVGGEERRIPLTVELFDPTEPVSFRRHIIPALTVAGCNAGACHGTPAGRNGFRLSLRGFDPVADYASLARDSSGRRISPNDPDSSLVLLKGLGRVPHGGALRLLPDGAPATLIRAWIAGGAPDDPPALPALKGLEVRPGPRILQAPERRQQVSVTARFADGASRDVTRLTWFTSSDESIARVEPSGVVEFARTGEVAILCRYLDRLESAKLTFVDPSTTRPWPDPVASNFVDKALFAKQKLLGIAPAGLATDHEFLRRAYLDLCGILPAPAEARAFLDDSRPEKRARLIDALLERPEYAEFWALKWADVLGNNRRNVQPKGTYLFQQWLRDHVARNTPLDTVFRELIAAEGSTFVNPPTNYFRNDRVSKEPELLAQNTTQLFLGVRMSCARCHNHPFEAWTQDDYYGFTAFFARVDSRVDPLNPRIARFNQGALVIADAGSGETIHPRTGAAVPPKFLGGPVPEIPAGGNRRTVLAGWLTASDNPYFARQLANRVWYHLLGRGIVDPVDDVRDSNPPASEELLQALADDLVRHRFDLKHLIRTIANSRTYQLSADAEGDADAEKYFARAIIRLHGAEPLLDAISAATDVPEPFKGMPEGTRAVQLPDGDVYQHPFLSTFGQPARETACECERGGGNDAGLIHALELINGTSVKSKLSGPKNRIGRLLEAGRTDAEVLEELYLATLSRRPTESEARSGLLYVASTVDRRLAWEDVQWALLSTKEFLYRH</sequence>
<keyword evidence="1" id="KW-0732">Signal</keyword>
<dbReference type="AlphaFoldDB" id="A0AAU7C6V2"/>
<feature type="signal peptide" evidence="1">
    <location>
        <begin position="1"/>
        <end position="29"/>
    </location>
</feature>
<evidence type="ECO:0000313" key="4">
    <source>
        <dbReference type="EMBL" id="XBH00981.1"/>
    </source>
</evidence>
<feature type="domain" description="DUF1553" evidence="3">
    <location>
        <begin position="581"/>
        <end position="806"/>
    </location>
</feature>
<feature type="domain" description="DUF1549" evidence="2">
    <location>
        <begin position="341"/>
        <end position="526"/>
    </location>
</feature>
<organism evidence="4">
    <name type="scientific">Singulisphaera sp. Ch08</name>
    <dbReference type="NCBI Taxonomy" id="3120278"/>
    <lineage>
        <taxon>Bacteria</taxon>
        <taxon>Pseudomonadati</taxon>
        <taxon>Planctomycetota</taxon>
        <taxon>Planctomycetia</taxon>
        <taxon>Isosphaerales</taxon>
        <taxon>Isosphaeraceae</taxon>
        <taxon>Singulisphaera</taxon>
    </lineage>
</organism>
<dbReference type="EMBL" id="CP155447">
    <property type="protein sequence ID" value="XBH00981.1"/>
    <property type="molecule type" value="Genomic_DNA"/>
</dbReference>
<dbReference type="Pfam" id="PF07587">
    <property type="entry name" value="PSD1"/>
    <property type="match status" value="1"/>
</dbReference>
<name>A0AAU7C6V2_9BACT</name>
<dbReference type="InterPro" id="IPR022655">
    <property type="entry name" value="DUF1553"/>
</dbReference>
<reference evidence="4" key="1">
    <citation type="submission" date="2024-05" db="EMBL/GenBank/DDBJ databases">
        <title>Planctomycetes of the genus Singulisphaera possess chitinolytic capabilities.</title>
        <authorList>
            <person name="Ivanova A."/>
        </authorList>
    </citation>
    <scope>NUCLEOTIDE SEQUENCE</scope>
    <source>
        <strain evidence="4">Ch08T</strain>
    </source>
</reference>
<dbReference type="PANTHER" id="PTHR35889">
    <property type="entry name" value="CYCLOINULO-OLIGOSACCHARIDE FRUCTANOTRANSFERASE-RELATED"/>
    <property type="match status" value="1"/>
</dbReference>
<proteinExistence type="predicted"/>
<dbReference type="RefSeq" id="WP_406693663.1">
    <property type="nucleotide sequence ID" value="NZ_CP155447.1"/>
</dbReference>
<dbReference type="PANTHER" id="PTHR35889:SF3">
    <property type="entry name" value="F-BOX DOMAIN-CONTAINING PROTEIN"/>
    <property type="match status" value="1"/>
</dbReference>
<evidence type="ECO:0000259" key="2">
    <source>
        <dbReference type="Pfam" id="PF07583"/>
    </source>
</evidence>
<dbReference type="InterPro" id="IPR011444">
    <property type="entry name" value="DUF1549"/>
</dbReference>
<evidence type="ECO:0000256" key="1">
    <source>
        <dbReference type="SAM" id="SignalP"/>
    </source>
</evidence>
<evidence type="ECO:0000259" key="3">
    <source>
        <dbReference type="Pfam" id="PF07587"/>
    </source>
</evidence>
<feature type="chain" id="PRO_5043526217" evidence="1">
    <location>
        <begin position="30"/>
        <end position="838"/>
    </location>
</feature>
<protein>
    <submittedName>
        <fullName evidence="4">DUF1549 and DUF1553 domain-containing protein</fullName>
    </submittedName>
</protein>
<accession>A0AAU7C6V2</accession>
<dbReference type="Pfam" id="PF07583">
    <property type="entry name" value="PSCyt2"/>
    <property type="match status" value="1"/>
</dbReference>
<gene>
    <name evidence="4" type="ORF">V5E97_21770</name>
</gene>
<dbReference type="Gene3D" id="2.60.40.1080">
    <property type="match status" value="2"/>
</dbReference>